<dbReference type="EMBL" id="VSSQ01005142">
    <property type="protein sequence ID" value="MPM28025.1"/>
    <property type="molecule type" value="Genomic_DNA"/>
</dbReference>
<dbReference type="AlphaFoldDB" id="A0A644YHH2"/>
<dbReference type="FunFam" id="1.10.10.2830:FF:000001">
    <property type="entry name" value="Chromosome partitioning protein ParB"/>
    <property type="match status" value="1"/>
</dbReference>
<comment type="similarity">
    <text evidence="1">Belongs to the ParB family.</text>
</comment>
<gene>
    <name evidence="5" type="primary">spo0J_15</name>
    <name evidence="5" type="ORF">SDC9_74542</name>
</gene>
<dbReference type="InterPro" id="IPR057240">
    <property type="entry name" value="ParB_dimer_C"/>
</dbReference>
<dbReference type="InterPro" id="IPR036086">
    <property type="entry name" value="ParB/Sulfiredoxin_sf"/>
</dbReference>
<evidence type="ECO:0000313" key="5">
    <source>
        <dbReference type="EMBL" id="MPM28025.1"/>
    </source>
</evidence>
<protein>
    <submittedName>
        <fullName evidence="5">Stage 0 sporulation protein J</fullName>
    </submittedName>
</protein>
<dbReference type="GO" id="GO:0007059">
    <property type="term" value="P:chromosome segregation"/>
    <property type="evidence" value="ECO:0007669"/>
    <property type="project" value="UniProtKB-KW"/>
</dbReference>
<accession>A0A644YHH2</accession>
<dbReference type="Gene3D" id="1.10.10.2830">
    <property type="match status" value="1"/>
</dbReference>
<dbReference type="GO" id="GO:0005694">
    <property type="term" value="C:chromosome"/>
    <property type="evidence" value="ECO:0007669"/>
    <property type="project" value="TreeGrafter"/>
</dbReference>
<evidence type="ECO:0000256" key="3">
    <source>
        <dbReference type="ARBA" id="ARBA00023125"/>
    </source>
</evidence>
<dbReference type="InterPro" id="IPR041468">
    <property type="entry name" value="HTH_ParB/Spo0J"/>
</dbReference>
<keyword evidence="2" id="KW-0159">Chromosome partition</keyword>
<evidence type="ECO:0000256" key="2">
    <source>
        <dbReference type="ARBA" id="ARBA00022829"/>
    </source>
</evidence>
<proteinExistence type="inferred from homology"/>
<evidence type="ECO:0000256" key="1">
    <source>
        <dbReference type="ARBA" id="ARBA00006295"/>
    </source>
</evidence>
<dbReference type="Gene3D" id="3.90.1530.30">
    <property type="match status" value="1"/>
</dbReference>
<sequence length="325" mass="36839">MNKRAGLGKGLEALFGSTEDVSAEVAENEVKQEIDVTDLVPNPYQPRKVFEPEKMKELVDSVRQHGVIQPLIVRKNGKKYEIVAGERRWRAAKTAGLKVVPIVIRDYDEEAMMEVAMIENIQRHDLNPLEEAEGIKAMMDKLQLTQADAAKKLGRSRTAVTNILRLLNLPAKIREYISKEELTLGQVRPLLVIEDEAKQLLLAQTIITKGWSVRKVEDVVKEFKEGRDLESLIEDEPIQEKKENSAKKPKTTKIKESPDVFCADFQNKMMSVLGTKVKVVKKTETSGKIEIEYYSLDDLERIYELLEEKAQALGGSLKKIQKLNV</sequence>
<reference evidence="5" key="1">
    <citation type="submission" date="2019-08" db="EMBL/GenBank/DDBJ databases">
        <authorList>
            <person name="Kucharzyk K."/>
            <person name="Murdoch R.W."/>
            <person name="Higgins S."/>
            <person name="Loffler F."/>
        </authorList>
    </citation>
    <scope>NUCLEOTIDE SEQUENCE</scope>
</reference>
<dbReference type="SMART" id="SM00470">
    <property type="entry name" value="ParB"/>
    <property type="match status" value="1"/>
</dbReference>
<dbReference type="Pfam" id="PF17762">
    <property type="entry name" value="HTH_ParB"/>
    <property type="match status" value="1"/>
</dbReference>
<dbReference type="NCBIfam" id="TIGR00180">
    <property type="entry name" value="parB_part"/>
    <property type="match status" value="1"/>
</dbReference>
<dbReference type="InterPro" id="IPR004437">
    <property type="entry name" value="ParB/RepB/Spo0J"/>
</dbReference>
<dbReference type="Pfam" id="PF02195">
    <property type="entry name" value="ParB_N"/>
    <property type="match status" value="1"/>
</dbReference>
<evidence type="ECO:0000259" key="4">
    <source>
        <dbReference type="SMART" id="SM00470"/>
    </source>
</evidence>
<keyword evidence="3" id="KW-0238">DNA-binding</keyword>
<name>A0A644YHH2_9ZZZZ</name>
<dbReference type="SUPFAM" id="SSF110849">
    <property type="entry name" value="ParB/Sulfiredoxin"/>
    <property type="match status" value="1"/>
</dbReference>
<dbReference type="Pfam" id="PF23552">
    <property type="entry name" value="ParB_C"/>
    <property type="match status" value="1"/>
</dbReference>
<dbReference type="CDD" id="cd16393">
    <property type="entry name" value="SPO0J_N"/>
    <property type="match status" value="1"/>
</dbReference>
<dbReference type="FunFam" id="3.90.1530.30:FF:000001">
    <property type="entry name" value="Chromosome partitioning protein ParB"/>
    <property type="match status" value="1"/>
</dbReference>
<comment type="caution">
    <text evidence="5">The sequence shown here is derived from an EMBL/GenBank/DDBJ whole genome shotgun (WGS) entry which is preliminary data.</text>
</comment>
<dbReference type="PANTHER" id="PTHR33375">
    <property type="entry name" value="CHROMOSOME-PARTITIONING PROTEIN PARB-RELATED"/>
    <property type="match status" value="1"/>
</dbReference>
<dbReference type="InterPro" id="IPR050336">
    <property type="entry name" value="Chromosome_partition/occlusion"/>
</dbReference>
<dbReference type="PANTHER" id="PTHR33375:SF1">
    <property type="entry name" value="CHROMOSOME-PARTITIONING PROTEIN PARB-RELATED"/>
    <property type="match status" value="1"/>
</dbReference>
<dbReference type="GO" id="GO:0045881">
    <property type="term" value="P:positive regulation of sporulation resulting in formation of a cellular spore"/>
    <property type="evidence" value="ECO:0007669"/>
    <property type="project" value="TreeGrafter"/>
</dbReference>
<dbReference type="InterPro" id="IPR003115">
    <property type="entry name" value="ParB_N"/>
</dbReference>
<organism evidence="5">
    <name type="scientific">bioreactor metagenome</name>
    <dbReference type="NCBI Taxonomy" id="1076179"/>
    <lineage>
        <taxon>unclassified sequences</taxon>
        <taxon>metagenomes</taxon>
        <taxon>ecological metagenomes</taxon>
    </lineage>
</organism>
<dbReference type="GO" id="GO:0003677">
    <property type="term" value="F:DNA binding"/>
    <property type="evidence" value="ECO:0007669"/>
    <property type="project" value="UniProtKB-KW"/>
</dbReference>
<feature type="domain" description="ParB-like N-terminal" evidence="4">
    <location>
        <begin position="32"/>
        <end position="121"/>
    </location>
</feature>